<name>A0A5K3ESI3_MESCO</name>
<evidence type="ECO:0000256" key="5">
    <source>
        <dbReference type="ARBA" id="ARBA00022824"/>
    </source>
</evidence>
<comment type="subcellular location">
    <subcellularLocation>
        <location evidence="1">Endoplasmic reticulum membrane</location>
        <topology evidence="1">Multi-pass membrane protein</topology>
    </subcellularLocation>
</comment>
<comment type="similarity">
    <text evidence="11">Belongs to the TRAFAC class dynamin-like GTPase superfamily. GB1/RHD3 GTPase family.</text>
</comment>
<dbReference type="InterPro" id="IPR030386">
    <property type="entry name" value="G_GB1_RHD3_dom"/>
</dbReference>
<evidence type="ECO:0000256" key="11">
    <source>
        <dbReference type="PROSITE-ProRule" id="PRU01052"/>
    </source>
</evidence>
<dbReference type="SUPFAM" id="SSF48340">
    <property type="entry name" value="Interferon-induced guanylate-binding protein 1 (GBP1), C-terminal domain"/>
    <property type="match status" value="1"/>
</dbReference>
<keyword evidence="7 12" id="KW-1133">Transmembrane helix</keyword>
<keyword evidence="5" id="KW-0256">Endoplasmic reticulum</keyword>
<proteinExistence type="inferred from homology"/>
<evidence type="ECO:0000256" key="4">
    <source>
        <dbReference type="ARBA" id="ARBA00022801"/>
    </source>
</evidence>
<dbReference type="SUPFAM" id="SSF52540">
    <property type="entry name" value="P-loop containing nucleoside triphosphate hydrolases"/>
    <property type="match status" value="1"/>
</dbReference>
<dbReference type="InterPro" id="IPR036543">
    <property type="entry name" value="Guanylate-bd_C_sf"/>
</dbReference>
<reference evidence="14" key="1">
    <citation type="submission" date="2019-11" db="UniProtKB">
        <authorList>
            <consortium name="WormBaseParasite"/>
        </authorList>
    </citation>
    <scope>IDENTIFICATION</scope>
</reference>
<evidence type="ECO:0000256" key="2">
    <source>
        <dbReference type="ARBA" id="ARBA00022692"/>
    </source>
</evidence>
<dbReference type="Gene3D" id="3.40.50.300">
    <property type="entry name" value="P-loop containing nucleotide triphosphate hydrolases"/>
    <property type="match status" value="1"/>
</dbReference>
<feature type="domain" description="GB1/RHD3-type G" evidence="13">
    <location>
        <begin position="41"/>
        <end position="287"/>
    </location>
</feature>
<dbReference type="FunFam" id="1.20.58.420:FF:000001">
    <property type="entry name" value="Atlastin-1 isoform 1"/>
    <property type="match status" value="1"/>
</dbReference>
<feature type="transmembrane region" description="Helical" evidence="12">
    <location>
        <begin position="427"/>
        <end position="448"/>
    </location>
</feature>
<keyword evidence="3" id="KW-0547">Nucleotide-binding</keyword>
<dbReference type="Gene3D" id="1.20.58.420">
    <property type="entry name" value="AHSP"/>
    <property type="match status" value="1"/>
</dbReference>
<dbReference type="GO" id="GO:0005789">
    <property type="term" value="C:endoplasmic reticulum membrane"/>
    <property type="evidence" value="ECO:0007669"/>
    <property type="project" value="UniProtKB-SubCell"/>
</dbReference>
<accession>A0A5K3ESI3</accession>
<dbReference type="GO" id="GO:0005525">
    <property type="term" value="F:GTP binding"/>
    <property type="evidence" value="ECO:0007669"/>
    <property type="project" value="UniProtKB-KW"/>
</dbReference>
<dbReference type="PROSITE" id="PS51715">
    <property type="entry name" value="G_GB1_RHD3"/>
    <property type="match status" value="1"/>
</dbReference>
<sequence length="519" mass="58512">MQSEIARSVQVVSTGEGDKGTSLQLVESALSEVLLNPVIRNKKVVVVSVVGTFRKGKSFLLDFFLRYMYSKDKTNWLGDPNEPLTGFHWRGGADRDTTGIHMWSEVFLVKLSSGEEVAVIFLDTQGSFDCRANMKQSATIFALSTMLSSKEIFNIKDNLQEDYLQHLQFFTEYGRIALEAGYAQTPFQHLEFLVRDWAFAYELPYGTKGGMELLNKRLQVDEHTPKENALLRTHIKSCFADLQCYLMPHPGLIVAGSPTFNGRLADIEPTFIEQLKDYVPHVLSPSNLSVKTINGQPVTCCELLEYFRAYMKIFQSDELPEPVSMYAATAEVNNLNACNRSRNLYVQEMNEVCGPRQPFVSPRMVDAAHIRSQQKALEEFKKAPKMGGEDLAADFEKRLIQEIDTLYENYKMSNQNKNAVEHFKTPMVLLITIFCFYVITGLLDTVGLSAVSNVLLFPFWSLLLALGTWMFVRFTGNGPEIGEHIDRIAQGIADKVLLPTVAQVGHRVAEHTMGISRQV</sequence>
<evidence type="ECO:0000256" key="12">
    <source>
        <dbReference type="SAM" id="Phobius"/>
    </source>
</evidence>
<evidence type="ECO:0000256" key="10">
    <source>
        <dbReference type="ARBA" id="ARBA00049117"/>
    </source>
</evidence>
<evidence type="ECO:0000259" key="13">
    <source>
        <dbReference type="PROSITE" id="PS51715"/>
    </source>
</evidence>
<keyword evidence="8" id="KW-0342">GTP-binding</keyword>
<evidence type="ECO:0000256" key="7">
    <source>
        <dbReference type="ARBA" id="ARBA00022989"/>
    </source>
</evidence>
<dbReference type="PANTHER" id="PTHR10751">
    <property type="entry name" value="GUANYLATE BINDING PROTEIN"/>
    <property type="match status" value="1"/>
</dbReference>
<evidence type="ECO:0000256" key="8">
    <source>
        <dbReference type="ARBA" id="ARBA00023134"/>
    </source>
</evidence>
<evidence type="ECO:0000256" key="6">
    <source>
        <dbReference type="ARBA" id="ARBA00022842"/>
    </source>
</evidence>
<keyword evidence="4" id="KW-0378">Hydrolase</keyword>
<keyword evidence="9 12" id="KW-0472">Membrane</keyword>
<keyword evidence="6" id="KW-0460">Magnesium</keyword>
<evidence type="ECO:0000313" key="14">
    <source>
        <dbReference type="WBParaSite" id="MCU_002704-RA"/>
    </source>
</evidence>
<dbReference type="Pfam" id="PF02263">
    <property type="entry name" value="GBP"/>
    <property type="match status" value="1"/>
</dbReference>
<organism evidence="14">
    <name type="scientific">Mesocestoides corti</name>
    <name type="common">Flatworm</name>
    <dbReference type="NCBI Taxonomy" id="53468"/>
    <lineage>
        <taxon>Eukaryota</taxon>
        <taxon>Metazoa</taxon>
        <taxon>Spiralia</taxon>
        <taxon>Lophotrochozoa</taxon>
        <taxon>Platyhelminthes</taxon>
        <taxon>Cestoda</taxon>
        <taxon>Eucestoda</taxon>
        <taxon>Cyclophyllidea</taxon>
        <taxon>Mesocestoididae</taxon>
        <taxon>Mesocestoides</taxon>
    </lineage>
</organism>
<feature type="transmembrane region" description="Helical" evidence="12">
    <location>
        <begin position="454"/>
        <end position="472"/>
    </location>
</feature>
<evidence type="ECO:0000256" key="3">
    <source>
        <dbReference type="ARBA" id="ARBA00022741"/>
    </source>
</evidence>
<evidence type="ECO:0000256" key="9">
    <source>
        <dbReference type="ARBA" id="ARBA00023136"/>
    </source>
</evidence>
<dbReference type="WBParaSite" id="MCU_002704-RA">
    <property type="protein sequence ID" value="MCU_002704-RA"/>
    <property type="gene ID" value="MCU_002704"/>
</dbReference>
<protein>
    <submittedName>
        <fullName evidence="14">GB1/RHD3-type G domain-containing protein</fullName>
    </submittedName>
</protein>
<comment type="catalytic activity">
    <reaction evidence="10">
        <text>GTP + H2O = GDP + phosphate + H(+)</text>
        <dbReference type="Rhea" id="RHEA:19669"/>
        <dbReference type="ChEBI" id="CHEBI:15377"/>
        <dbReference type="ChEBI" id="CHEBI:15378"/>
        <dbReference type="ChEBI" id="CHEBI:37565"/>
        <dbReference type="ChEBI" id="CHEBI:43474"/>
        <dbReference type="ChEBI" id="CHEBI:58189"/>
    </reaction>
    <physiologicalReaction direction="left-to-right" evidence="10">
        <dbReference type="Rhea" id="RHEA:19670"/>
    </physiologicalReaction>
</comment>
<dbReference type="CDD" id="cd01851">
    <property type="entry name" value="GBP"/>
    <property type="match status" value="1"/>
</dbReference>
<evidence type="ECO:0000256" key="1">
    <source>
        <dbReference type="ARBA" id="ARBA00004477"/>
    </source>
</evidence>
<dbReference type="AlphaFoldDB" id="A0A5K3ESI3"/>
<dbReference type="FunFam" id="3.40.50.300:FF:004169">
    <property type="entry name" value="Atlastin 3"/>
    <property type="match status" value="1"/>
</dbReference>
<keyword evidence="2 12" id="KW-0812">Transmembrane</keyword>
<dbReference type="GO" id="GO:0003924">
    <property type="term" value="F:GTPase activity"/>
    <property type="evidence" value="ECO:0007669"/>
    <property type="project" value="InterPro"/>
</dbReference>
<dbReference type="InterPro" id="IPR027417">
    <property type="entry name" value="P-loop_NTPase"/>
</dbReference>
<dbReference type="InterPro" id="IPR015894">
    <property type="entry name" value="Guanylate-bd_N"/>
</dbReference>